<sequence>MPIHSSRTATLLTAGAFALAVALAPAIGLICAAPAFAEGSGGVPDPQPVPVPAPVADQPGNSAGCQSGESIDPSTGNCVPTMTPLDSTQGDQVQPDAAPPPQTGAVTSTVVTGDPADLVPNINGYPCTGYWESAACYAVSQTEGPPVEPKSTISSSP</sequence>
<evidence type="ECO:0000313" key="4">
    <source>
        <dbReference type="Proteomes" id="UP000467249"/>
    </source>
</evidence>
<accession>A0A6N4W7D3</accession>
<keyword evidence="2" id="KW-0732">Signal</keyword>
<evidence type="ECO:0008006" key="5">
    <source>
        <dbReference type="Google" id="ProtNLM"/>
    </source>
</evidence>
<name>A0A6N4W7D3_9MYCO</name>
<evidence type="ECO:0000313" key="3">
    <source>
        <dbReference type="EMBL" id="BBZ77890.1"/>
    </source>
</evidence>
<dbReference type="RefSeq" id="WP_163805134.1">
    <property type="nucleotide sequence ID" value="NZ_AP022620.1"/>
</dbReference>
<feature type="region of interest" description="Disordered" evidence="1">
    <location>
        <begin position="40"/>
        <end position="108"/>
    </location>
</feature>
<proteinExistence type="predicted"/>
<dbReference type="AlphaFoldDB" id="A0A6N4W7D3"/>
<feature type="compositionally biased region" description="Polar residues" evidence="1">
    <location>
        <begin position="60"/>
        <end position="88"/>
    </location>
</feature>
<gene>
    <name evidence="3" type="ORF">MANY_32270</name>
</gene>
<reference evidence="3 4" key="1">
    <citation type="journal article" date="2019" name="Emerg. Microbes Infect.">
        <title>Comprehensive subspecies identification of 175 nontuberculous mycobacteria species based on 7547 genomic profiles.</title>
        <authorList>
            <person name="Matsumoto Y."/>
            <person name="Kinjo T."/>
            <person name="Motooka D."/>
            <person name="Nabeya D."/>
            <person name="Jung N."/>
            <person name="Uechi K."/>
            <person name="Horii T."/>
            <person name="Iida T."/>
            <person name="Fujita J."/>
            <person name="Nakamura S."/>
        </authorList>
    </citation>
    <scope>NUCLEOTIDE SEQUENCE [LARGE SCALE GENOMIC DNA]</scope>
    <source>
        <strain evidence="3 4">JCM 30275</strain>
    </source>
</reference>
<protein>
    <recommendedName>
        <fullName evidence="5">Intersectin-EH binding protein Ibp1</fullName>
    </recommendedName>
</protein>
<dbReference type="Proteomes" id="UP000467249">
    <property type="component" value="Chromosome"/>
</dbReference>
<feature type="signal peptide" evidence="2">
    <location>
        <begin position="1"/>
        <end position="37"/>
    </location>
</feature>
<organism evidence="3 4">
    <name type="scientific">Mycolicibacterium anyangense</name>
    <dbReference type="NCBI Taxonomy" id="1431246"/>
    <lineage>
        <taxon>Bacteria</taxon>
        <taxon>Bacillati</taxon>
        <taxon>Actinomycetota</taxon>
        <taxon>Actinomycetes</taxon>
        <taxon>Mycobacteriales</taxon>
        <taxon>Mycobacteriaceae</taxon>
        <taxon>Mycolicibacterium</taxon>
    </lineage>
</organism>
<dbReference type="EMBL" id="AP022620">
    <property type="protein sequence ID" value="BBZ77890.1"/>
    <property type="molecule type" value="Genomic_DNA"/>
</dbReference>
<keyword evidence="4" id="KW-1185">Reference proteome</keyword>
<evidence type="ECO:0000256" key="1">
    <source>
        <dbReference type="SAM" id="MobiDB-lite"/>
    </source>
</evidence>
<feature type="chain" id="PRO_5026903125" description="Intersectin-EH binding protein Ibp1" evidence="2">
    <location>
        <begin position="38"/>
        <end position="157"/>
    </location>
</feature>
<dbReference type="KEGG" id="many:MANY_32270"/>
<evidence type="ECO:0000256" key="2">
    <source>
        <dbReference type="SAM" id="SignalP"/>
    </source>
</evidence>